<gene>
    <name evidence="2" type="ORF">BJ989_001714</name>
</gene>
<evidence type="ECO:0000259" key="1">
    <source>
        <dbReference type="Pfam" id="PF00144"/>
    </source>
</evidence>
<dbReference type="InterPro" id="IPR012338">
    <property type="entry name" value="Beta-lactam/transpept-like"/>
</dbReference>
<dbReference type="Pfam" id="PF00144">
    <property type="entry name" value="Beta-lactamase"/>
    <property type="match status" value="1"/>
</dbReference>
<dbReference type="SUPFAM" id="SSF56601">
    <property type="entry name" value="beta-lactamase/transpeptidase-like"/>
    <property type="match status" value="1"/>
</dbReference>
<keyword evidence="3" id="KW-1185">Reference proteome</keyword>
<dbReference type="InterPro" id="IPR001466">
    <property type="entry name" value="Beta-lactam-related"/>
</dbReference>
<dbReference type="Gene3D" id="3.40.710.10">
    <property type="entry name" value="DD-peptidase/beta-lactamase superfamily"/>
    <property type="match status" value="1"/>
</dbReference>
<proteinExistence type="predicted"/>
<dbReference type="AlphaFoldDB" id="A0A7Y9UV54"/>
<evidence type="ECO:0000313" key="3">
    <source>
        <dbReference type="Proteomes" id="UP000544110"/>
    </source>
</evidence>
<comment type="caution">
    <text evidence="2">The sequence shown here is derived from an EMBL/GenBank/DDBJ whole genome shotgun (WGS) entry which is preliminary data.</text>
</comment>
<dbReference type="RefSeq" id="WP_179517858.1">
    <property type="nucleotide sequence ID" value="NZ_JACCAC010000001.1"/>
</dbReference>
<dbReference type="EMBL" id="JACCAC010000001">
    <property type="protein sequence ID" value="NYG55410.1"/>
    <property type="molecule type" value="Genomic_DNA"/>
</dbReference>
<dbReference type="Proteomes" id="UP000544110">
    <property type="component" value="Unassembled WGS sequence"/>
</dbReference>
<reference evidence="2 3" key="1">
    <citation type="submission" date="2020-07" db="EMBL/GenBank/DDBJ databases">
        <title>Sequencing the genomes of 1000 actinobacteria strains.</title>
        <authorList>
            <person name="Klenk H.-P."/>
        </authorList>
    </citation>
    <scope>NUCLEOTIDE SEQUENCE [LARGE SCALE GENOMIC DNA]</scope>
    <source>
        <strain evidence="2 3">DSM 24552</strain>
    </source>
</reference>
<protein>
    <submittedName>
        <fullName evidence="2">CubicO group peptidase (Beta-lactamase class C family)</fullName>
    </submittedName>
</protein>
<dbReference type="PANTHER" id="PTHR46825:SF7">
    <property type="entry name" value="D-ALANYL-D-ALANINE CARBOXYPEPTIDASE"/>
    <property type="match status" value="1"/>
</dbReference>
<dbReference type="InterPro" id="IPR050491">
    <property type="entry name" value="AmpC-like"/>
</dbReference>
<dbReference type="PANTHER" id="PTHR46825">
    <property type="entry name" value="D-ALANYL-D-ALANINE-CARBOXYPEPTIDASE/ENDOPEPTIDASE AMPH"/>
    <property type="match status" value="1"/>
</dbReference>
<evidence type="ECO:0000313" key="2">
    <source>
        <dbReference type="EMBL" id="NYG55410.1"/>
    </source>
</evidence>
<accession>A0A7Y9UV54</accession>
<organism evidence="2 3">
    <name type="scientific">Nocardioides perillae</name>
    <dbReference type="NCBI Taxonomy" id="1119534"/>
    <lineage>
        <taxon>Bacteria</taxon>
        <taxon>Bacillati</taxon>
        <taxon>Actinomycetota</taxon>
        <taxon>Actinomycetes</taxon>
        <taxon>Propionibacteriales</taxon>
        <taxon>Nocardioidaceae</taxon>
        <taxon>Nocardioides</taxon>
    </lineage>
</organism>
<name>A0A7Y9UV54_9ACTN</name>
<feature type="domain" description="Beta-lactamase-related" evidence="1">
    <location>
        <begin position="17"/>
        <end position="338"/>
    </location>
</feature>
<sequence>MAGEADPEGLLADLVARGARRRTGLVAGVLRGGGRWVRGGGGRAGGAPPDGRSLLEVGSLTKTYTSLLLADGVVRGDWRLDTPVRELLPAGTVVPSRGGVEITLEHLATHRSGLPRVPLPTVRGSWQMLRNRDPYAPLTTELLLEQLAATRLRRTPGTGGVGYSNTGVGLLGLALAHACGTSYGELLARRVTAPLGLHDTTTPDLLHAEQRARVRPGHRRSGRPAPSWPMTAIPAAGALLSTAEDVLSWLAVQLDPHEGPLSEAVALTQVPRVRGRRGGTGLGWMRLEGPHAAWWHNGGTGGYRCFATFVPEHRTAVVVLSSDARSVDLLGLWALRRLTGR</sequence>